<dbReference type="GO" id="GO:0005085">
    <property type="term" value="F:guanyl-nucleotide exchange factor activity"/>
    <property type="evidence" value="ECO:0007669"/>
    <property type="project" value="InterPro"/>
</dbReference>
<dbReference type="InterPro" id="IPR000904">
    <property type="entry name" value="Sec7_dom"/>
</dbReference>
<dbReference type="Pfam" id="PF00023">
    <property type="entry name" value="Ank"/>
    <property type="match status" value="1"/>
</dbReference>
<dbReference type="OrthoDB" id="539213at2759"/>
<comment type="caution">
    <text evidence="6">The sequence shown here is derived from an EMBL/GenBank/DDBJ whole genome shotgun (WGS) entry which is preliminary data.</text>
</comment>
<dbReference type="SUPFAM" id="SSF48425">
    <property type="entry name" value="Sec7 domain"/>
    <property type="match status" value="1"/>
</dbReference>
<gene>
    <name evidence="6" type="ORF">PGLA1383_LOCUS36020</name>
</gene>
<dbReference type="PROSITE" id="PS50088">
    <property type="entry name" value="ANK_REPEAT"/>
    <property type="match status" value="1"/>
</dbReference>
<feature type="compositionally biased region" description="Basic and acidic residues" evidence="4">
    <location>
        <begin position="266"/>
        <end position="276"/>
    </location>
</feature>
<evidence type="ECO:0000259" key="5">
    <source>
        <dbReference type="PROSITE" id="PS50190"/>
    </source>
</evidence>
<dbReference type="Pfam" id="PF01369">
    <property type="entry name" value="Sec7"/>
    <property type="match status" value="1"/>
</dbReference>
<keyword evidence="1" id="KW-0677">Repeat</keyword>
<dbReference type="Gene3D" id="1.25.40.20">
    <property type="entry name" value="Ankyrin repeat-containing domain"/>
    <property type="match status" value="1"/>
</dbReference>
<feature type="domain" description="SEC7" evidence="5">
    <location>
        <begin position="335"/>
        <end position="552"/>
    </location>
</feature>
<dbReference type="PANTHER" id="PTHR24173">
    <property type="entry name" value="ANKYRIN REPEAT CONTAINING"/>
    <property type="match status" value="1"/>
</dbReference>
<dbReference type="PROSITE" id="PS50297">
    <property type="entry name" value="ANK_REP_REGION"/>
    <property type="match status" value="1"/>
</dbReference>
<dbReference type="InterPro" id="IPR002110">
    <property type="entry name" value="Ankyrin_rpt"/>
</dbReference>
<evidence type="ECO:0000313" key="6">
    <source>
        <dbReference type="EMBL" id="CAE8618396.1"/>
    </source>
</evidence>
<evidence type="ECO:0000313" key="7">
    <source>
        <dbReference type="Proteomes" id="UP000654075"/>
    </source>
</evidence>
<proteinExistence type="predicted"/>
<dbReference type="GO" id="GO:0032012">
    <property type="term" value="P:regulation of ARF protein signal transduction"/>
    <property type="evidence" value="ECO:0007669"/>
    <property type="project" value="InterPro"/>
</dbReference>
<accession>A0A813G0J6</accession>
<dbReference type="Proteomes" id="UP000654075">
    <property type="component" value="Unassembled WGS sequence"/>
</dbReference>
<keyword evidence="2 3" id="KW-0040">ANK repeat</keyword>
<keyword evidence="7" id="KW-1185">Reference proteome</keyword>
<evidence type="ECO:0000256" key="1">
    <source>
        <dbReference type="ARBA" id="ARBA00022737"/>
    </source>
</evidence>
<feature type="region of interest" description="Disordered" evidence="4">
    <location>
        <begin position="266"/>
        <end position="301"/>
    </location>
</feature>
<feature type="region of interest" description="Disordered" evidence="4">
    <location>
        <begin position="113"/>
        <end position="147"/>
    </location>
</feature>
<dbReference type="SMART" id="SM00222">
    <property type="entry name" value="Sec7"/>
    <property type="match status" value="1"/>
</dbReference>
<dbReference type="EMBL" id="CAJNNV010026514">
    <property type="protein sequence ID" value="CAE8618396.1"/>
    <property type="molecule type" value="Genomic_DNA"/>
</dbReference>
<evidence type="ECO:0000256" key="4">
    <source>
        <dbReference type="SAM" id="MobiDB-lite"/>
    </source>
</evidence>
<dbReference type="Gene3D" id="1.10.1000.11">
    <property type="entry name" value="Arf Nucleotide-binding Site Opener,domain 2"/>
    <property type="match status" value="1"/>
</dbReference>
<dbReference type="InterPro" id="IPR023394">
    <property type="entry name" value="Sec7_C_sf"/>
</dbReference>
<feature type="region of interest" description="Disordered" evidence="4">
    <location>
        <begin position="678"/>
        <end position="697"/>
    </location>
</feature>
<dbReference type="Pfam" id="PF13637">
    <property type="entry name" value="Ank_4"/>
    <property type="match status" value="1"/>
</dbReference>
<reference evidence="6" key="1">
    <citation type="submission" date="2021-02" db="EMBL/GenBank/DDBJ databases">
        <authorList>
            <person name="Dougan E. K."/>
            <person name="Rhodes N."/>
            <person name="Thang M."/>
            <person name="Chan C."/>
        </authorList>
    </citation>
    <scope>NUCLEOTIDE SEQUENCE</scope>
</reference>
<dbReference type="InterPro" id="IPR035999">
    <property type="entry name" value="Sec7_dom_sf"/>
</dbReference>
<evidence type="ECO:0000256" key="3">
    <source>
        <dbReference type="PROSITE-ProRule" id="PRU00023"/>
    </source>
</evidence>
<organism evidence="6 7">
    <name type="scientific">Polarella glacialis</name>
    <name type="common">Dinoflagellate</name>
    <dbReference type="NCBI Taxonomy" id="89957"/>
    <lineage>
        <taxon>Eukaryota</taxon>
        <taxon>Sar</taxon>
        <taxon>Alveolata</taxon>
        <taxon>Dinophyceae</taxon>
        <taxon>Suessiales</taxon>
        <taxon>Suessiaceae</taxon>
        <taxon>Polarella</taxon>
    </lineage>
</organism>
<evidence type="ECO:0000256" key="2">
    <source>
        <dbReference type="ARBA" id="ARBA00023043"/>
    </source>
</evidence>
<feature type="repeat" description="ANK" evidence="3">
    <location>
        <begin position="154"/>
        <end position="186"/>
    </location>
</feature>
<dbReference type="InterPro" id="IPR036770">
    <property type="entry name" value="Ankyrin_rpt-contain_sf"/>
</dbReference>
<dbReference type="PANTHER" id="PTHR24173:SF74">
    <property type="entry name" value="ANKYRIN REPEAT DOMAIN-CONTAINING PROTEIN 16"/>
    <property type="match status" value="1"/>
</dbReference>
<dbReference type="SMART" id="SM00248">
    <property type="entry name" value="ANK"/>
    <property type="match status" value="2"/>
</dbReference>
<dbReference type="SUPFAM" id="SSF48403">
    <property type="entry name" value="Ankyrin repeat"/>
    <property type="match status" value="1"/>
</dbReference>
<dbReference type="AlphaFoldDB" id="A0A813G0J6"/>
<name>A0A813G0J6_POLGL</name>
<dbReference type="PROSITE" id="PS50190">
    <property type="entry name" value="SEC7"/>
    <property type="match status" value="1"/>
</dbReference>
<protein>
    <recommendedName>
        <fullName evidence="5">SEC7 domain-containing protein</fullName>
    </recommendedName>
</protein>
<sequence length="830" mass="88713">MGNAVLCSEKGRCCGTEPCTMLTLAAVTEVDDGMFGPDPAGAVFAETLEGLNDMDKQLLLFSASNNLAAVRWLLVLGANHHVSDRNGTTCLHAACRCGSPGIVEALVLSEKSGPKEGTGDYTAGGSSGSRSGPGSARDVSEGPGSSSLEVRDVVGWTPLHVAAFMGRPQVASALLQGGASASALTKAGQTAADLCSDSTTKSVVLKCSEGPFDSPKGSLPGNEAFAAAAAAAAAEESFIAKAARNPPKAKAPRVTPLRLWQLEPNAERETMTEGRDVNFPPPSSSSALEVERSSPKVAPSPSREIRFEPFFVPRIALIAEEDRGLELVELCAALGTAIFDHQPGRALAFLVATGTIRDYPIDLVGFMRDRRLDPVQVGLFLSEDFSLSKILRMEFLNSTTLLETGVVSTLRKGLFGLKVPTDLQKMDRLLASLAEVWWRQQLRSGRGVRQLTALLAGSQGGEDRTISKLSAMVDLLQGEEVIGADLRRVLASVNTLHQLLFSTVLLHWNLHAPLPRSQRLGFNSWATINRSGSQEDLPEWLLKQIYETLVRSPLEELFLESRSNPQGPAAAASAAATQSSTAAFLSPEEHLGVTPQFGHRPPPQEHAEMLKPSFHSFAQVQGWVRVIGEGLPALLGAKSSAIGSEDCVQMTGMLSEATASARRLTARLRPKRPDLKEAPQAHLMSPPGPSPVAQPQGVLEDGSSDTLDSVWLCLCGPLLFFVAEPGSGSMPFAFVHLQRAKLGEIDPGRSVFTLASNRAAVVPAGGGDEINFRQQLSLQLVFLLPDGRWQNYAVPKLVFQVCDLSQLKSWVLSLTELCKGQSIGRHLLQI</sequence>